<comment type="caution">
    <text evidence="10">The sequence shown here is derived from an EMBL/GenBank/DDBJ whole genome shotgun (WGS) entry which is preliminary data.</text>
</comment>
<dbReference type="InterPro" id="IPR043502">
    <property type="entry name" value="DNA/RNA_pol_sf"/>
</dbReference>
<keyword evidence="4" id="KW-0227">DNA damage</keyword>
<keyword evidence="5" id="KW-0234">DNA repair</keyword>
<dbReference type="Gene3D" id="3.30.160.60">
    <property type="entry name" value="Classic Zinc Finger"/>
    <property type="match status" value="1"/>
</dbReference>
<sequence>MASNKPIPCGPCQEGKVKTEADIWCNNCEEGLCSTCSSHHKRSRGTHNHKTIDIKSYKPSIPAIKTECDKHGQQLNLYCPSHLMPCCDECISTSHSKCTGIKSLASVVEITKIEESTQSIERQIDSIKHFLEKLIEDKSINIRRGEQENKNIQKLIINICKKINNHFINLEKKFCNEADAILNQEKSKATDFMTEIKGKQRKLQEMKDHLHTVISNDSKLQSFLGVHQIEQQVQRYVEDLESDDRAKEFDVKMKQNEEIEIILRKLESLENLAEIMVVKTDMDWNKDTSVRRKAQVESQEQSNINNMTMNIETNIVINNKMLISDMICLMDGRFIVVERESEVNLLTSYGNLEKQVPISGKAISGTQINQNTIAITYPYEKAIKIFNMDSKTVTKVITLDKACYGLSFSNNSLVVGLSSAEIRIIDLEGNTLKSIQVQSESELCNLVYCNDRVIYSDYNGNAVYCVDGSGKQLWQYKQDLKGPEGLCTDTYGNIIVADSFSVSIKVISKDGQNSKVLISEKNGLKNPQCICFKHNESSGYICDRYGKYLVKIIAVGYEARACGVTKNMWGDDAKKLCPDIHFFRVPEYRGKADLTKFRDGGKEVINVLSKFSDCVERASVDEAYIDLTEEVKRRMEKRAQPELLQNTHIVGFEKEGRKEGLESWLDSVYEGDDFNNIQDKKLAVGAMISEEMRAAVYEETGFRCSAGIAHNKMLAKLSCGINKPNKQTVTPHGSVPGLFSTLPVRKM</sequence>
<keyword evidence="6" id="KW-0539">Nucleus</keyword>
<dbReference type="GO" id="GO:0008270">
    <property type="term" value="F:zinc ion binding"/>
    <property type="evidence" value="ECO:0007669"/>
    <property type="project" value="UniProtKB-KW"/>
</dbReference>
<proteinExistence type="predicted"/>
<dbReference type="PROSITE" id="PS50119">
    <property type="entry name" value="ZF_BBOX"/>
    <property type="match status" value="1"/>
</dbReference>
<evidence type="ECO:0000256" key="4">
    <source>
        <dbReference type="ARBA" id="ARBA00022763"/>
    </source>
</evidence>
<dbReference type="EC" id="2.7.7.7" evidence="10"/>
<dbReference type="PROSITE" id="PS50173">
    <property type="entry name" value="UMUC"/>
    <property type="match status" value="1"/>
</dbReference>
<name>A0A8S3V614_MYTED</name>
<reference evidence="10" key="1">
    <citation type="submission" date="2021-03" db="EMBL/GenBank/DDBJ databases">
        <authorList>
            <person name="Bekaert M."/>
        </authorList>
    </citation>
    <scope>NUCLEOTIDE SEQUENCE</scope>
</reference>
<dbReference type="EMBL" id="CAJPWZ010003147">
    <property type="protein sequence ID" value="CAG2253274.1"/>
    <property type="molecule type" value="Genomic_DNA"/>
</dbReference>
<keyword evidence="7" id="KW-0863">Zinc-finger</keyword>
<dbReference type="InterPro" id="IPR000315">
    <property type="entry name" value="Znf_B-box"/>
</dbReference>
<organism evidence="10 11">
    <name type="scientific">Mytilus edulis</name>
    <name type="common">Blue mussel</name>
    <dbReference type="NCBI Taxonomy" id="6550"/>
    <lineage>
        <taxon>Eukaryota</taxon>
        <taxon>Metazoa</taxon>
        <taxon>Spiralia</taxon>
        <taxon>Lophotrochozoa</taxon>
        <taxon>Mollusca</taxon>
        <taxon>Bivalvia</taxon>
        <taxon>Autobranchia</taxon>
        <taxon>Pteriomorphia</taxon>
        <taxon>Mytilida</taxon>
        <taxon>Mytiloidea</taxon>
        <taxon>Mytilidae</taxon>
        <taxon>Mytilinae</taxon>
        <taxon>Mytilus</taxon>
    </lineage>
</organism>
<dbReference type="GO" id="GO:0003887">
    <property type="term" value="F:DNA-directed DNA polymerase activity"/>
    <property type="evidence" value="ECO:0007669"/>
    <property type="project" value="UniProtKB-EC"/>
</dbReference>
<evidence type="ECO:0000256" key="1">
    <source>
        <dbReference type="ARBA" id="ARBA00004123"/>
    </source>
</evidence>
<dbReference type="GO" id="GO:0005657">
    <property type="term" value="C:replication fork"/>
    <property type="evidence" value="ECO:0007669"/>
    <property type="project" value="TreeGrafter"/>
</dbReference>
<dbReference type="GO" id="GO:0005634">
    <property type="term" value="C:nucleus"/>
    <property type="evidence" value="ECO:0007669"/>
    <property type="project" value="UniProtKB-SubCell"/>
</dbReference>
<dbReference type="Gene3D" id="2.120.10.30">
    <property type="entry name" value="TolB, C-terminal domain"/>
    <property type="match status" value="1"/>
</dbReference>
<dbReference type="Pfam" id="PF00817">
    <property type="entry name" value="IMS"/>
    <property type="match status" value="1"/>
</dbReference>
<feature type="domain" description="UmuC" evidence="9">
    <location>
        <begin position="552"/>
        <end position="747"/>
    </location>
</feature>
<keyword evidence="10" id="KW-0548">Nucleotidyltransferase</keyword>
<evidence type="ECO:0000256" key="2">
    <source>
        <dbReference type="ARBA" id="ARBA00022679"/>
    </source>
</evidence>
<dbReference type="SUPFAM" id="SSF56672">
    <property type="entry name" value="DNA/RNA polymerases"/>
    <property type="match status" value="1"/>
</dbReference>
<dbReference type="CDD" id="cd19757">
    <property type="entry name" value="Bbox1"/>
    <property type="match status" value="1"/>
</dbReference>
<dbReference type="GO" id="GO:0042276">
    <property type="term" value="P:error-prone translesion synthesis"/>
    <property type="evidence" value="ECO:0007669"/>
    <property type="project" value="TreeGrafter"/>
</dbReference>
<evidence type="ECO:0000313" key="10">
    <source>
        <dbReference type="EMBL" id="CAG2253274.1"/>
    </source>
</evidence>
<dbReference type="InterPro" id="IPR011042">
    <property type="entry name" value="6-blade_b-propeller_TolB-like"/>
</dbReference>
<evidence type="ECO:0000256" key="6">
    <source>
        <dbReference type="ARBA" id="ARBA00023242"/>
    </source>
</evidence>
<evidence type="ECO:0000259" key="8">
    <source>
        <dbReference type="PROSITE" id="PS50119"/>
    </source>
</evidence>
<protein>
    <submittedName>
        <fullName evidence="10">POLH</fullName>
        <ecNumber evidence="10">2.7.7.7</ecNumber>
    </submittedName>
</protein>
<keyword evidence="3" id="KW-0479">Metal-binding</keyword>
<dbReference type="Gene3D" id="3.30.70.270">
    <property type="match status" value="1"/>
</dbReference>
<evidence type="ECO:0000256" key="7">
    <source>
        <dbReference type="PROSITE-ProRule" id="PRU00024"/>
    </source>
</evidence>
<evidence type="ECO:0000256" key="5">
    <source>
        <dbReference type="ARBA" id="ARBA00023204"/>
    </source>
</evidence>
<dbReference type="InterPro" id="IPR052230">
    <property type="entry name" value="DNA_polymerase_eta"/>
</dbReference>
<keyword evidence="7" id="KW-0862">Zinc</keyword>
<dbReference type="AlphaFoldDB" id="A0A8S3V614"/>
<keyword evidence="2 10" id="KW-0808">Transferase</keyword>
<dbReference type="PANTHER" id="PTHR45873">
    <property type="entry name" value="DNA POLYMERASE ETA"/>
    <property type="match status" value="1"/>
</dbReference>
<dbReference type="PANTHER" id="PTHR45873:SF1">
    <property type="entry name" value="DNA POLYMERASE ETA"/>
    <property type="match status" value="1"/>
</dbReference>
<keyword evidence="11" id="KW-1185">Reference proteome</keyword>
<dbReference type="InterPro" id="IPR043128">
    <property type="entry name" value="Rev_trsase/Diguanyl_cyclase"/>
</dbReference>
<evidence type="ECO:0000256" key="3">
    <source>
        <dbReference type="ARBA" id="ARBA00022723"/>
    </source>
</evidence>
<dbReference type="GO" id="GO:0006281">
    <property type="term" value="P:DNA repair"/>
    <property type="evidence" value="ECO:0007669"/>
    <property type="project" value="UniProtKB-KW"/>
</dbReference>
<dbReference type="OrthoDB" id="5723at2759"/>
<gene>
    <name evidence="10" type="ORF">MEDL_64804</name>
</gene>
<dbReference type="GO" id="GO:0035861">
    <property type="term" value="C:site of double-strand break"/>
    <property type="evidence" value="ECO:0007669"/>
    <property type="project" value="TreeGrafter"/>
</dbReference>
<dbReference type="SUPFAM" id="SSF63825">
    <property type="entry name" value="YWTD domain"/>
    <property type="match status" value="1"/>
</dbReference>
<comment type="subcellular location">
    <subcellularLocation>
        <location evidence="1">Nucleus</location>
    </subcellularLocation>
</comment>
<dbReference type="GO" id="GO:0009314">
    <property type="term" value="P:response to radiation"/>
    <property type="evidence" value="ECO:0007669"/>
    <property type="project" value="TreeGrafter"/>
</dbReference>
<dbReference type="InterPro" id="IPR001126">
    <property type="entry name" value="UmuC"/>
</dbReference>
<dbReference type="Gene3D" id="3.40.1170.60">
    <property type="match status" value="1"/>
</dbReference>
<evidence type="ECO:0000313" key="11">
    <source>
        <dbReference type="Proteomes" id="UP000683360"/>
    </source>
</evidence>
<evidence type="ECO:0000259" key="9">
    <source>
        <dbReference type="PROSITE" id="PS50173"/>
    </source>
</evidence>
<dbReference type="Proteomes" id="UP000683360">
    <property type="component" value="Unassembled WGS sequence"/>
</dbReference>
<accession>A0A8S3V614</accession>
<feature type="domain" description="B box-type" evidence="8">
    <location>
        <begin position="4"/>
        <end position="54"/>
    </location>
</feature>